<organism evidence="10 11">
    <name type="scientific">Chrysochromulina tobinii</name>
    <dbReference type="NCBI Taxonomy" id="1460289"/>
    <lineage>
        <taxon>Eukaryota</taxon>
        <taxon>Haptista</taxon>
        <taxon>Haptophyta</taxon>
        <taxon>Prymnesiophyceae</taxon>
        <taxon>Prymnesiales</taxon>
        <taxon>Chrysochromulinaceae</taxon>
        <taxon>Chrysochromulina</taxon>
    </lineage>
</organism>
<dbReference type="Gene3D" id="1.20.58.340">
    <property type="entry name" value="Magnesium transport protein CorA, transmembrane region"/>
    <property type="match status" value="1"/>
</dbReference>
<evidence type="ECO:0000256" key="8">
    <source>
        <dbReference type="ARBA" id="ARBA00023136"/>
    </source>
</evidence>
<evidence type="ECO:0000256" key="4">
    <source>
        <dbReference type="ARBA" id="ARBA00022842"/>
    </source>
</evidence>
<proteinExistence type="predicted"/>
<gene>
    <name evidence="10" type="ORF">Ctob_006969</name>
</gene>
<keyword evidence="11" id="KW-1185">Reference proteome</keyword>
<comment type="subcellular location">
    <subcellularLocation>
        <location evidence="1">Membrane</location>
        <topology evidence="1">Multi-pass membrane protein</topology>
    </subcellularLocation>
</comment>
<dbReference type="AlphaFoldDB" id="A0A0M0JI30"/>
<dbReference type="OrthoDB" id="10251508at2759"/>
<dbReference type="EMBL" id="JWZX01002874">
    <property type="protein sequence ID" value="KOO26266.1"/>
    <property type="molecule type" value="Genomic_DNA"/>
</dbReference>
<keyword evidence="8 9" id="KW-0472">Membrane</keyword>
<dbReference type="Pfam" id="PF22099">
    <property type="entry name" value="MRS2-like"/>
    <property type="match status" value="1"/>
</dbReference>
<keyword evidence="3 9" id="KW-0812">Transmembrane</keyword>
<dbReference type="Proteomes" id="UP000037460">
    <property type="component" value="Unassembled WGS sequence"/>
</dbReference>
<keyword evidence="4" id="KW-0460">Magnesium</keyword>
<reference evidence="11" key="1">
    <citation type="journal article" date="2015" name="PLoS Genet.">
        <title>Genome Sequence and Transcriptome Analyses of Chrysochromulina tobin: Metabolic Tools for Enhanced Algal Fitness in the Prominent Order Prymnesiales (Haptophyceae).</title>
        <authorList>
            <person name="Hovde B.T."/>
            <person name="Deodato C.R."/>
            <person name="Hunsperger H.M."/>
            <person name="Ryken S.A."/>
            <person name="Yost W."/>
            <person name="Jha R.K."/>
            <person name="Patterson J."/>
            <person name="Monnat R.J. Jr."/>
            <person name="Barlow S.B."/>
            <person name="Starkenburg S.R."/>
            <person name="Cattolico R.A."/>
        </authorList>
    </citation>
    <scope>NUCLEOTIDE SEQUENCE</scope>
    <source>
        <strain evidence="11">CCMP291</strain>
    </source>
</reference>
<dbReference type="PANTHER" id="PTHR13890">
    <property type="entry name" value="RNA SPLICING PROTEIN MRS2, MITOCHONDRIAL"/>
    <property type="match status" value="1"/>
</dbReference>
<evidence type="ECO:0000256" key="5">
    <source>
        <dbReference type="ARBA" id="ARBA00022946"/>
    </source>
</evidence>
<evidence type="ECO:0000256" key="9">
    <source>
        <dbReference type="SAM" id="Phobius"/>
    </source>
</evidence>
<evidence type="ECO:0000313" key="10">
    <source>
        <dbReference type="EMBL" id="KOO26266.1"/>
    </source>
</evidence>
<sequence length="463" mass="50760">MPVALGAGAPLISTLPNQPLPMVEITANGQVTRYSSTLTSIRWMFGANKLAARDVRLLRSSAPVLAPREGYMIFDFGELRGILTHDRLTLIGADGPAVGALGKEIQRRLALDRLDDAADEQQPFEVRALECMLEQVYTTVDETLQRLSVLVSSTLNELTNPSTFDSEGRREAALGRLLPLRISLSALQARSRRISAVLDELIDSDEDMKDMCLTHMRLNPPSSPTSTLVGFAVGELGNIGNDDLGNDERMAAEAKAEAAEAAVELVETLLDVYDARFNSLCDQIEQLASTIENTQDVLELTLDNERNRIARLELLLSMVGISFGACSAISGFFGMNVINGVENVAGIFLFISGTSILLTGSLFVTCWRQFRSISRRQRDRLMDVEALKNVLANLDLVSLMLRNRPPLPRGAKAMQDELRELLRSSGVLKSQRELSVLCSLLMQQQAEQSKMEGAPALTVLRAL</sequence>
<protein>
    <submittedName>
        <fullName evidence="10">Magnesium transporter mrs2-7</fullName>
    </submittedName>
</protein>
<name>A0A0M0JI30_9EUKA</name>
<evidence type="ECO:0000256" key="7">
    <source>
        <dbReference type="ARBA" id="ARBA00023065"/>
    </source>
</evidence>
<comment type="caution">
    <text evidence="10">The sequence shown here is derived from an EMBL/GenBank/DDBJ whole genome shotgun (WGS) entry which is preliminary data.</text>
</comment>
<accession>A0A0M0JI30</accession>
<keyword evidence="5" id="KW-0809">Transit peptide</keyword>
<evidence type="ECO:0000256" key="1">
    <source>
        <dbReference type="ARBA" id="ARBA00004141"/>
    </source>
</evidence>
<dbReference type="GO" id="GO:0015095">
    <property type="term" value="F:magnesium ion transmembrane transporter activity"/>
    <property type="evidence" value="ECO:0007669"/>
    <property type="project" value="TreeGrafter"/>
</dbReference>
<dbReference type="PANTHER" id="PTHR13890:SF0">
    <property type="entry name" value="MAGNESIUM TRANSPORTER MRS2 HOMOLOG, MITOCHONDRIAL"/>
    <property type="match status" value="1"/>
</dbReference>
<evidence type="ECO:0000256" key="2">
    <source>
        <dbReference type="ARBA" id="ARBA00022448"/>
    </source>
</evidence>
<dbReference type="GO" id="GO:0016020">
    <property type="term" value="C:membrane"/>
    <property type="evidence" value="ECO:0007669"/>
    <property type="project" value="UniProtKB-SubCell"/>
</dbReference>
<evidence type="ECO:0000256" key="6">
    <source>
        <dbReference type="ARBA" id="ARBA00022989"/>
    </source>
</evidence>
<keyword evidence="6 9" id="KW-1133">Transmembrane helix</keyword>
<keyword evidence="2" id="KW-0813">Transport</keyword>
<dbReference type="InterPro" id="IPR039204">
    <property type="entry name" value="MRS2-like"/>
</dbReference>
<evidence type="ECO:0000313" key="11">
    <source>
        <dbReference type="Proteomes" id="UP000037460"/>
    </source>
</evidence>
<feature type="transmembrane region" description="Helical" evidence="9">
    <location>
        <begin position="314"/>
        <end position="338"/>
    </location>
</feature>
<feature type="transmembrane region" description="Helical" evidence="9">
    <location>
        <begin position="344"/>
        <end position="367"/>
    </location>
</feature>
<keyword evidence="7" id="KW-0406">Ion transport</keyword>
<evidence type="ECO:0000256" key="3">
    <source>
        <dbReference type="ARBA" id="ARBA00022692"/>
    </source>
</evidence>